<protein>
    <submittedName>
        <fullName evidence="1">Uncharacterized protein</fullName>
    </submittedName>
</protein>
<evidence type="ECO:0000313" key="1">
    <source>
        <dbReference type="EMBL" id="RMZ97903.1"/>
    </source>
</evidence>
<dbReference type="AlphaFoldDB" id="A0A3M7PFV1"/>
<keyword evidence="2" id="KW-1185">Reference proteome</keyword>
<dbReference type="EMBL" id="REGN01011116">
    <property type="protein sequence ID" value="RMZ97903.1"/>
    <property type="molecule type" value="Genomic_DNA"/>
</dbReference>
<gene>
    <name evidence="1" type="ORF">BpHYR1_003611</name>
</gene>
<organism evidence="1 2">
    <name type="scientific">Brachionus plicatilis</name>
    <name type="common">Marine rotifer</name>
    <name type="synonym">Brachionus muelleri</name>
    <dbReference type="NCBI Taxonomy" id="10195"/>
    <lineage>
        <taxon>Eukaryota</taxon>
        <taxon>Metazoa</taxon>
        <taxon>Spiralia</taxon>
        <taxon>Gnathifera</taxon>
        <taxon>Rotifera</taxon>
        <taxon>Eurotatoria</taxon>
        <taxon>Monogononta</taxon>
        <taxon>Pseudotrocha</taxon>
        <taxon>Ploima</taxon>
        <taxon>Brachionidae</taxon>
        <taxon>Brachionus</taxon>
    </lineage>
</organism>
<name>A0A3M7PFV1_BRAPC</name>
<accession>A0A3M7PFV1</accession>
<sequence>MTLMRSRASSAVRTSSTFLVLNLAILFFAMPAKFVNPKEKNYFSHHKNSIFFLAIRWAGA</sequence>
<proteinExistence type="predicted"/>
<evidence type="ECO:0000313" key="2">
    <source>
        <dbReference type="Proteomes" id="UP000276133"/>
    </source>
</evidence>
<reference evidence="1 2" key="1">
    <citation type="journal article" date="2018" name="Sci. Rep.">
        <title>Genomic signatures of local adaptation to the degree of environmental predictability in rotifers.</title>
        <authorList>
            <person name="Franch-Gras L."/>
            <person name="Hahn C."/>
            <person name="Garcia-Roger E.M."/>
            <person name="Carmona M.J."/>
            <person name="Serra M."/>
            <person name="Gomez A."/>
        </authorList>
    </citation>
    <scope>NUCLEOTIDE SEQUENCE [LARGE SCALE GENOMIC DNA]</scope>
    <source>
        <strain evidence="1">HYR1</strain>
    </source>
</reference>
<dbReference type="Proteomes" id="UP000276133">
    <property type="component" value="Unassembled WGS sequence"/>
</dbReference>
<comment type="caution">
    <text evidence="1">The sequence shown here is derived from an EMBL/GenBank/DDBJ whole genome shotgun (WGS) entry which is preliminary data.</text>
</comment>